<evidence type="ECO:0000256" key="7">
    <source>
        <dbReference type="ARBA" id="ARBA00023237"/>
    </source>
</evidence>
<dbReference type="SUPFAM" id="SSF49464">
    <property type="entry name" value="Carboxypeptidase regulatory domain-like"/>
    <property type="match status" value="1"/>
</dbReference>
<dbReference type="Proteomes" id="UP000253919">
    <property type="component" value="Unassembled WGS sequence"/>
</dbReference>
<dbReference type="PANTHER" id="PTHR30069:SF29">
    <property type="entry name" value="HEMOGLOBIN AND HEMOGLOBIN-HAPTOGLOBIN-BINDING PROTEIN 1-RELATED"/>
    <property type="match status" value="1"/>
</dbReference>
<dbReference type="InterPro" id="IPR036942">
    <property type="entry name" value="Beta-barrel_TonB_sf"/>
</dbReference>
<proteinExistence type="inferred from homology"/>
<dbReference type="InterPro" id="IPR012910">
    <property type="entry name" value="Plug_dom"/>
</dbReference>
<dbReference type="InterPro" id="IPR039426">
    <property type="entry name" value="TonB-dep_rcpt-like"/>
</dbReference>
<protein>
    <submittedName>
        <fullName evidence="12">TonB-dependent receptor SusC</fullName>
    </submittedName>
</protein>
<feature type="domain" description="TonB-dependent receptor plug" evidence="11">
    <location>
        <begin position="122"/>
        <end position="250"/>
    </location>
</feature>
<keyword evidence="3 8" id="KW-1134">Transmembrane beta strand</keyword>
<comment type="subcellular location">
    <subcellularLocation>
        <location evidence="1 8">Cell outer membrane</location>
        <topology evidence="1 8">Multi-pass membrane protein</topology>
    </subcellularLocation>
</comment>
<dbReference type="FunFam" id="2.60.40.1120:FF:000003">
    <property type="entry name" value="Outer membrane protein Omp121"/>
    <property type="match status" value="1"/>
</dbReference>
<dbReference type="InterPro" id="IPR008969">
    <property type="entry name" value="CarboxyPept-like_regulatory"/>
</dbReference>
<keyword evidence="13" id="KW-1185">Reference proteome</keyword>
<evidence type="ECO:0000259" key="11">
    <source>
        <dbReference type="Pfam" id="PF07715"/>
    </source>
</evidence>
<feature type="chain" id="PRO_5016969817" evidence="10">
    <location>
        <begin position="26"/>
        <end position="1055"/>
    </location>
</feature>
<dbReference type="RefSeq" id="WP_115371855.1">
    <property type="nucleotide sequence ID" value="NZ_QASA01000001.1"/>
</dbReference>
<name>A0A369QJF3_9BACT</name>
<keyword evidence="7 8" id="KW-0998">Cell outer membrane</keyword>
<evidence type="ECO:0000256" key="9">
    <source>
        <dbReference type="SAM" id="MobiDB-lite"/>
    </source>
</evidence>
<evidence type="ECO:0000256" key="4">
    <source>
        <dbReference type="ARBA" id="ARBA00022692"/>
    </source>
</evidence>
<evidence type="ECO:0000256" key="3">
    <source>
        <dbReference type="ARBA" id="ARBA00022452"/>
    </source>
</evidence>
<evidence type="ECO:0000256" key="6">
    <source>
        <dbReference type="ARBA" id="ARBA00023136"/>
    </source>
</evidence>
<dbReference type="OrthoDB" id="9768177at2"/>
<keyword evidence="2 8" id="KW-0813">Transport</keyword>
<keyword evidence="6 8" id="KW-0472">Membrane</keyword>
<evidence type="ECO:0000313" key="13">
    <source>
        <dbReference type="Proteomes" id="UP000253919"/>
    </source>
</evidence>
<accession>A0A369QJF3</accession>
<reference evidence="12 13" key="1">
    <citation type="submission" date="2018-04" db="EMBL/GenBank/DDBJ databases">
        <title>Adhaeribacter sp. HMF7616 genome sequencing and assembly.</title>
        <authorList>
            <person name="Kang H."/>
            <person name="Kang J."/>
            <person name="Cha I."/>
            <person name="Kim H."/>
            <person name="Joh K."/>
        </authorList>
    </citation>
    <scope>NUCLEOTIDE SEQUENCE [LARGE SCALE GENOMIC DNA]</scope>
    <source>
        <strain evidence="12 13">HMF7616</strain>
    </source>
</reference>
<evidence type="ECO:0000256" key="2">
    <source>
        <dbReference type="ARBA" id="ARBA00022448"/>
    </source>
</evidence>
<dbReference type="Gene3D" id="2.60.40.1120">
    <property type="entry name" value="Carboxypeptidase-like, regulatory domain"/>
    <property type="match status" value="1"/>
</dbReference>
<dbReference type="InterPro" id="IPR037066">
    <property type="entry name" value="Plug_dom_sf"/>
</dbReference>
<dbReference type="NCBIfam" id="TIGR04056">
    <property type="entry name" value="OMP_RagA_SusC"/>
    <property type="match status" value="1"/>
</dbReference>
<dbReference type="Pfam" id="PF13715">
    <property type="entry name" value="CarbopepD_reg_2"/>
    <property type="match status" value="1"/>
</dbReference>
<dbReference type="Gene3D" id="2.170.130.10">
    <property type="entry name" value="TonB-dependent receptor, plug domain"/>
    <property type="match status" value="1"/>
</dbReference>
<dbReference type="GO" id="GO:0044718">
    <property type="term" value="P:siderophore transmembrane transport"/>
    <property type="evidence" value="ECO:0007669"/>
    <property type="project" value="TreeGrafter"/>
</dbReference>
<feature type="region of interest" description="Disordered" evidence="9">
    <location>
        <begin position="197"/>
        <end position="219"/>
    </location>
</feature>
<evidence type="ECO:0000256" key="10">
    <source>
        <dbReference type="SAM" id="SignalP"/>
    </source>
</evidence>
<keyword evidence="4 8" id="KW-0812">Transmembrane</keyword>
<keyword evidence="12" id="KW-0675">Receptor</keyword>
<dbReference type="EMBL" id="QASA01000001">
    <property type="protein sequence ID" value="RDC62408.1"/>
    <property type="molecule type" value="Genomic_DNA"/>
</dbReference>
<dbReference type="NCBIfam" id="TIGR04057">
    <property type="entry name" value="SusC_RagA_signa"/>
    <property type="match status" value="1"/>
</dbReference>
<dbReference type="AlphaFoldDB" id="A0A369QJF3"/>
<evidence type="ECO:0000313" key="12">
    <source>
        <dbReference type="EMBL" id="RDC62408.1"/>
    </source>
</evidence>
<dbReference type="SUPFAM" id="SSF56935">
    <property type="entry name" value="Porins"/>
    <property type="match status" value="1"/>
</dbReference>
<keyword evidence="5 10" id="KW-0732">Signal</keyword>
<sequence>MRTCRLIFYLLTWSLGLFQALNVQAQGRQITGTVLSAKDRQAIVGATILVKNTTTGTTTDAEGKFSLNVPESATLVVSYIGYTNREIPVGNQTTINVSLEENSEALEEVVVTALGIRKESKKLGYATSTVNTEQLTTARTTNVGNSLVGKVPGLQVQAPPSGPGGSSKIRIRGQASFGANNSPLIIVNGVPINNSTGGSANSGGTGYTGEARTDTGDGLQSINPDDIESMTVLKGAAASALYGFRASNGVIIITTKSGKGQAGMGVELNSNFQADQALDYTDFQYEFGQGENGFRPQVLEGGPNAARGPSTGTGTWSFGERFDGKPTIAVDGQLHPYSPYKDRVKDFYRTGTTWTNSVALSGGNDKGNFRLSFANTNANSIIPNSEFNKKILNFGLNYNLTDKLSTQFNANYSNEYNKNPPVVAQQDYNINQTVYTLANSIDVAWLEAAYQNAAGNEIHPSRFTNRTNPYWSINKRFEENRRDRIFGNASIRYQFTPWLYAQGRVGQDYFTNPYRANRPTGTAFLVSAPIGFNGNFYQRENTFRERNLDFLIGANHEFGKFGIDATFGGNSLDIKTTTIGTSVTNFYVRDLYTIGNGQVKDPQASSTWKRVNSLFGTVDFSFNNYLFLNLTGRNDWFSPLNLKSNDIFYPSVSTSFVFSQAITSLPAWLNYGKLRVAYAEVGGDTDPYSNALFYNINANPLAVGSNNYALGNISGSVSPNPNLKPSRVKEAEAGVELKTLDNRINLDLSVYRKTTVDEILNVDISNTSGYNQTKVNVGKLRNQGIEALLTLEPVRSDATTWTSAFNFTINKSEVLELANNQTRFDVANAQDLGAFIGYVSHEVGKPLASLRGFDYKRDDQGRILTTNGRFAQGNLVTYGSAIPTHTGGWLNTVNFKGFRLFAQVDFKAGHKLISNSNFNWMRHGLHKASLIGREGGVVMEGAVNADGTPNATPVPAQEFYNNYRSVNVTTPFVYDASFVRWRTLSLGYDFTKFVNKSFVKGLALNAFINNVLIIKKYVDNLDPETQFSASDLNTGLEAHALPTTRSYGLNINIKL</sequence>
<feature type="signal peptide" evidence="10">
    <location>
        <begin position="1"/>
        <end position="25"/>
    </location>
</feature>
<organism evidence="12 13">
    <name type="scientific">Adhaeribacter pallidiroseus</name>
    <dbReference type="NCBI Taxonomy" id="2072847"/>
    <lineage>
        <taxon>Bacteria</taxon>
        <taxon>Pseudomonadati</taxon>
        <taxon>Bacteroidota</taxon>
        <taxon>Cytophagia</taxon>
        <taxon>Cytophagales</taxon>
        <taxon>Hymenobacteraceae</taxon>
        <taxon>Adhaeribacter</taxon>
    </lineage>
</organism>
<dbReference type="GO" id="GO:0015344">
    <property type="term" value="F:siderophore uptake transmembrane transporter activity"/>
    <property type="evidence" value="ECO:0007669"/>
    <property type="project" value="TreeGrafter"/>
</dbReference>
<comment type="similarity">
    <text evidence="8">Belongs to the TonB-dependent receptor family.</text>
</comment>
<dbReference type="InterPro" id="IPR023997">
    <property type="entry name" value="TonB-dep_OMP_SusC/RagA_CS"/>
</dbReference>
<comment type="caution">
    <text evidence="12">The sequence shown here is derived from an EMBL/GenBank/DDBJ whole genome shotgun (WGS) entry which is preliminary data.</text>
</comment>
<dbReference type="PROSITE" id="PS52016">
    <property type="entry name" value="TONB_DEPENDENT_REC_3"/>
    <property type="match status" value="1"/>
</dbReference>
<dbReference type="Pfam" id="PF07715">
    <property type="entry name" value="Plug"/>
    <property type="match status" value="1"/>
</dbReference>
<dbReference type="InterPro" id="IPR023996">
    <property type="entry name" value="TonB-dep_OMP_SusC/RagA"/>
</dbReference>
<evidence type="ECO:0000256" key="1">
    <source>
        <dbReference type="ARBA" id="ARBA00004571"/>
    </source>
</evidence>
<gene>
    <name evidence="12" type="ORF">AHMF7616_01002</name>
</gene>
<dbReference type="GO" id="GO:0009279">
    <property type="term" value="C:cell outer membrane"/>
    <property type="evidence" value="ECO:0007669"/>
    <property type="project" value="UniProtKB-SubCell"/>
</dbReference>
<dbReference type="PANTHER" id="PTHR30069">
    <property type="entry name" value="TONB-DEPENDENT OUTER MEMBRANE RECEPTOR"/>
    <property type="match status" value="1"/>
</dbReference>
<dbReference type="Gene3D" id="2.40.170.20">
    <property type="entry name" value="TonB-dependent receptor, beta-barrel domain"/>
    <property type="match status" value="1"/>
</dbReference>
<evidence type="ECO:0000256" key="5">
    <source>
        <dbReference type="ARBA" id="ARBA00022729"/>
    </source>
</evidence>
<evidence type="ECO:0000256" key="8">
    <source>
        <dbReference type="PROSITE-ProRule" id="PRU01360"/>
    </source>
</evidence>